<feature type="region of interest" description="Disordered" evidence="1">
    <location>
        <begin position="213"/>
        <end position="244"/>
    </location>
</feature>
<sequence length="548" mass="60741">MQGCQFDSRTHLRFCPTVCYTREFCSCGGTTTINGMVSQRNARKSQTLKSTGKIKISYLKSVELGLYKEIQLVYIAIIVALIKPTCRGGELTTESFLPDHHLTSPVLLLLLLRLSFRSNTTWVTNMCQTLEDICTDIDKFVGKEPVSFVGKQMETVGNQMESVGANVKNFFSGIVDDFGLTHMVEPGHVVKVIPSKGINLAETSTNSVAEVKETTVDSNTNNPKEAPSTHEELCHKPSSTGLPHSERIISEISQHLIGETDSLPINETSDNATQINLDSSSTNSQNPDNRFEEEVVYDGSSHSDALAFEYSDWGLENIIDLNLETDNIIEGDQLMNLEEKKTLLNNHVDELECDLNTLTTHESSEPESQVTCSENQEENSKHIIAGGLSSESLCESLNSSFGNFIVEPDTIDCKPMETMDYLSVSSDILSSCGSFATVDYDPNNDAYASCSGTGLTDFSTVDFEDVKYDKVESGAVYEGGKLSLFPKTSRSKSYKKMIKDAFMSRKRITKEYKQLAIQYADIDKELCQPTQSYKPPAQDLPDSEWELV</sequence>
<dbReference type="GO" id="GO:0006950">
    <property type="term" value="P:response to stress"/>
    <property type="evidence" value="ECO:0000318"/>
    <property type="project" value="GO_Central"/>
</dbReference>
<protein>
    <submittedName>
        <fullName evidence="2">Uncharacterized protein</fullName>
    </submittedName>
</protein>
<name>A0A251RP40_HELAN</name>
<dbReference type="EMBL" id="CM007906">
    <property type="protein sequence ID" value="OTF86263.1"/>
    <property type="molecule type" value="Genomic_DNA"/>
</dbReference>
<evidence type="ECO:0000256" key="1">
    <source>
        <dbReference type="SAM" id="MobiDB-lite"/>
    </source>
</evidence>
<accession>A0A251RP40</accession>
<dbReference type="OMA" id="CHIFAGD"/>
<dbReference type="FunCoup" id="A0A251RP40">
    <property type="interactions" value="16"/>
</dbReference>
<dbReference type="GO" id="GO:0005776">
    <property type="term" value="C:autophagosome"/>
    <property type="evidence" value="ECO:0000318"/>
    <property type="project" value="GO_Central"/>
</dbReference>
<gene>
    <name evidence="2" type="ORF">HannXRQ_Chr17g0548881</name>
</gene>
<dbReference type="AlphaFoldDB" id="A0A251RP40"/>
<evidence type="ECO:0000313" key="2">
    <source>
        <dbReference type="EMBL" id="OTF86263.1"/>
    </source>
</evidence>
<dbReference type="STRING" id="4232.A0A251RP40"/>
<proteinExistence type="predicted"/>
<dbReference type="PANTHER" id="PTHR34659">
    <property type="entry name" value="BNAA05G11610D PROTEIN"/>
    <property type="match status" value="1"/>
</dbReference>
<keyword evidence="3" id="KW-1185">Reference proteome</keyword>
<organism evidence="2 3">
    <name type="scientific">Helianthus annuus</name>
    <name type="common">Common sunflower</name>
    <dbReference type="NCBI Taxonomy" id="4232"/>
    <lineage>
        <taxon>Eukaryota</taxon>
        <taxon>Viridiplantae</taxon>
        <taxon>Streptophyta</taxon>
        <taxon>Embryophyta</taxon>
        <taxon>Tracheophyta</taxon>
        <taxon>Spermatophyta</taxon>
        <taxon>Magnoliopsida</taxon>
        <taxon>eudicotyledons</taxon>
        <taxon>Gunneridae</taxon>
        <taxon>Pentapetalae</taxon>
        <taxon>asterids</taxon>
        <taxon>campanulids</taxon>
        <taxon>Asterales</taxon>
        <taxon>Asteraceae</taxon>
        <taxon>Asteroideae</taxon>
        <taxon>Heliantheae alliance</taxon>
        <taxon>Heliantheae</taxon>
        <taxon>Helianthus</taxon>
    </lineage>
</organism>
<dbReference type="InParanoid" id="A0A251RP40"/>
<dbReference type="PANTHER" id="PTHR34659:SF1">
    <property type="entry name" value="PROTEIN EGT2"/>
    <property type="match status" value="1"/>
</dbReference>
<dbReference type="Proteomes" id="UP000215914">
    <property type="component" value="Chromosome 17"/>
</dbReference>
<dbReference type="InterPro" id="IPR053273">
    <property type="entry name" value="CST_Regulator"/>
</dbReference>
<evidence type="ECO:0000313" key="3">
    <source>
        <dbReference type="Proteomes" id="UP000215914"/>
    </source>
</evidence>
<dbReference type="GO" id="GO:0061908">
    <property type="term" value="C:phagophore"/>
    <property type="evidence" value="ECO:0000318"/>
    <property type="project" value="GO_Central"/>
</dbReference>
<reference evidence="3" key="1">
    <citation type="journal article" date="2017" name="Nature">
        <title>The sunflower genome provides insights into oil metabolism, flowering and Asterid evolution.</title>
        <authorList>
            <person name="Badouin H."/>
            <person name="Gouzy J."/>
            <person name="Grassa C.J."/>
            <person name="Murat F."/>
            <person name="Staton S.E."/>
            <person name="Cottret L."/>
            <person name="Lelandais-Briere C."/>
            <person name="Owens G.L."/>
            <person name="Carrere S."/>
            <person name="Mayjonade B."/>
            <person name="Legrand L."/>
            <person name="Gill N."/>
            <person name="Kane N.C."/>
            <person name="Bowers J.E."/>
            <person name="Hubner S."/>
            <person name="Bellec A."/>
            <person name="Berard A."/>
            <person name="Berges H."/>
            <person name="Blanchet N."/>
            <person name="Boniface M.C."/>
            <person name="Brunel D."/>
            <person name="Catrice O."/>
            <person name="Chaidir N."/>
            <person name="Claudel C."/>
            <person name="Donnadieu C."/>
            <person name="Faraut T."/>
            <person name="Fievet G."/>
            <person name="Helmstetter N."/>
            <person name="King M."/>
            <person name="Knapp S.J."/>
            <person name="Lai Z."/>
            <person name="Le Paslier M.C."/>
            <person name="Lippi Y."/>
            <person name="Lorenzon L."/>
            <person name="Mandel J.R."/>
            <person name="Marage G."/>
            <person name="Marchand G."/>
            <person name="Marquand E."/>
            <person name="Bret-Mestries E."/>
            <person name="Morien E."/>
            <person name="Nambeesan S."/>
            <person name="Nguyen T."/>
            <person name="Pegot-Espagnet P."/>
            <person name="Pouilly N."/>
            <person name="Raftis F."/>
            <person name="Sallet E."/>
            <person name="Schiex T."/>
            <person name="Thomas J."/>
            <person name="Vandecasteele C."/>
            <person name="Vares D."/>
            <person name="Vear F."/>
            <person name="Vautrin S."/>
            <person name="Crespi M."/>
            <person name="Mangin B."/>
            <person name="Burke J.M."/>
            <person name="Salse J."/>
            <person name="Munos S."/>
            <person name="Vincourt P."/>
            <person name="Rieseberg L.H."/>
            <person name="Langlade N.B."/>
        </authorList>
    </citation>
    <scope>NUCLEOTIDE SEQUENCE [LARGE SCALE GENOMIC DNA]</scope>
    <source>
        <strain evidence="3">cv. SF193</strain>
    </source>
</reference>